<keyword evidence="5" id="KW-1185">Reference proteome</keyword>
<dbReference type="EMBL" id="PGOL01002239">
    <property type="protein sequence ID" value="PKI49448.1"/>
    <property type="molecule type" value="Genomic_DNA"/>
</dbReference>
<dbReference type="Proteomes" id="UP000233551">
    <property type="component" value="Unassembled WGS sequence"/>
</dbReference>
<dbReference type="InterPro" id="IPR043128">
    <property type="entry name" value="Rev_trsase/Diguanyl_cyclase"/>
</dbReference>
<keyword evidence="2" id="KW-0812">Transmembrane</keyword>
<dbReference type="SUPFAM" id="SSF53098">
    <property type="entry name" value="Ribonuclease H-like"/>
    <property type="match status" value="1"/>
</dbReference>
<accession>A0A2I0IZM0</accession>
<gene>
    <name evidence="4" type="ORF">CRG98_030180</name>
</gene>
<dbReference type="CDD" id="cd01647">
    <property type="entry name" value="RT_LTR"/>
    <property type="match status" value="1"/>
</dbReference>
<dbReference type="InterPro" id="IPR000467">
    <property type="entry name" value="G_patch_dom"/>
</dbReference>
<dbReference type="Gene3D" id="3.30.70.270">
    <property type="match status" value="2"/>
</dbReference>
<evidence type="ECO:0000313" key="4">
    <source>
        <dbReference type="EMBL" id="PKI49448.1"/>
    </source>
</evidence>
<dbReference type="PANTHER" id="PTHR48475">
    <property type="entry name" value="RIBONUCLEASE H"/>
    <property type="match status" value="1"/>
</dbReference>
<keyword evidence="2" id="KW-0472">Membrane</keyword>
<dbReference type="FunFam" id="3.30.70.270:FF:000063">
    <property type="entry name" value="Zinc knuckle domaincontaining protein"/>
    <property type="match status" value="1"/>
</dbReference>
<dbReference type="Gene3D" id="3.30.420.10">
    <property type="entry name" value="Ribonuclease H-like superfamily/Ribonuclease H"/>
    <property type="match status" value="2"/>
</dbReference>
<dbReference type="SMART" id="SM00443">
    <property type="entry name" value="G_patch"/>
    <property type="match status" value="1"/>
</dbReference>
<keyword evidence="2" id="KW-1133">Transmembrane helix</keyword>
<dbReference type="STRING" id="22663.A0A2I0IZM0"/>
<organism evidence="4 5">
    <name type="scientific">Punica granatum</name>
    <name type="common">Pomegranate</name>
    <dbReference type="NCBI Taxonomy" id="22663"/>
    <lineage>
        <taxon>Eukaryota</taxon>
        <taxon>Viridiplantae</taxon>
        <taxon>Streptophyta</taxon>
        <taxon>Embryophyta</taxon>
        <taxon>Tracheophyta</taxon>
        <taxon>Spermatophyta</taxon>
        <taxon>Magnoliopsida</taxon>
        <taxon>eudicotyledons</taxon>
        <taxon>Gunneridae</taxon>
        <taxon>Pentapetalae</taxon>
        <taxon>rosids</taxon>
        <taxon>malvids</taxon>
        <taxon>Myrtales</taxon>
        <taxon>Lythraceae</taxon>
        <taxon>Punica</taxon>
    </lineage>
</organism>
<evidence type="ECO:0000256" key="1">
    <source>
        <dbReference type="SAM" id="MobiDB-lite"/>
    </source>
</evidence>
<feature type="region of interest" description="Disordered" evidence="1">
    <location>
        <begin position="16"/>
        <end position="51"/>
    </location>
</feature>
<evidence type="ECO:0000256" key="2">
    <source>
        <dbReference type="SAM" id="Phobius"/>
    </source>
</evidence>
<dbReference type="CDD" id="cd09279">
    <property type="entry name" value="RNase_HI_like"/>
    <property type="match status" value="1"/>
</dbReference>
<feature type="transmembrane region" description="Helical" evidence="2">
    <location>
        <begin position="1423"/>
        <end position="1441"/>
    </location>
</feature>
<dbReference type="InterPro" id="IPR000477">
    <property type="entry name" value="RT_dom"/>
</dbReference>
<comment type="caution">
    <text evidence="4">The sequence shown here is derived from an EMBL/GenBank/DDBJ whole genome shotgun (WGS) entry which is preliminary data.</text>
</comment>
<dbReference type="PANTHER" id="PTHR48475:SF1">
    <property type="entry name" value="RNASE H TYPE-1 DOMAIN-CONTAINING PROTEIN"/>
    <property type="match status" value="1"/>
</dbReference>
<protein>
    <recommendedName>
        <fullName evidence="3">G-patch domain-containing protein</fullName>
    </recommendedName>
</protein>
<dbReference type="InterPro" id="IPR036397">
    <property type="entry name" value="RNaseH_sf"/>
</dbReference>
<feature type="domain" description="G-patch" evidence="3">
    <location>
        <begin position="647"/>
        <end position="693"/>
    </location>
</feature>
<evidence type="ECO:0000313" key="5">
    <source>
        <dbReference type="Proteomes" id="UP000233551"/>
    </source>
</evidence>
<name>A0A2I0IZM0_PUNGR</name>
<dbReference type="Pfam" id="PF00078">
    <property type="entry name" value="RVT_1"/>
    <property type="match status" value="1"/>
</dbReference>
<dbReference type="GO" id="GO:0003676">
    <property type="term" value="F:nucleic acid binding"/>
    <property type="evidence" value="ECO:0007669"/>
    <property type="project" value="InterPro"/>
</dbReference>
<dbReference type="InterPro" id="IPR012337">
    <property type="entry name" value="RNaseH-like_sf"/>
</dbReference>
<sequence>MALIRNLNRISSSSTLLLGQGPTVDPIPWAPPTQAPENDDTHGPPMMHTPAAHPVNASLLSPPTPTNGPGHVCTATSIHAGQFDGTGSRLVHDVKSRRHSYVGGPLPKIHRLVPVLCRDASELLELSTKEMAEGQEFEYYATKWRALAAKHLLKHMLRLLPIAKSSPSQPHRLHFHCRHHNKSSTTPLCPLKLNNTSLRLRELLSRHNDPRPYRVNKAGRLNHSSADSFHPYWSPPHIYRQLLAGVKIRPEALGPNFNLTNQNPNLRCEYHLGAPGHSHDNCWKLQQKIQEMIEKNEISFNVVKPPNVQANPLLNHGSSSGPTINVISICAIGEEEGKKEDHVPFVIEYVLEEATIGFTGSGALPTPSVIEVLAREPYQDSRVPWTYEGSVGNLEQQMSVMGMTCSGLVYKNPKATNKGKTPTVALEAASQAAPIPAKKVTEEEAKAFMKVIKASEYQVVEQMGKSLAHISLLALLLSSEEHQEALLKVLTAAQVPKEMAPSQIEETISTIFSNAISFFYDEFPSEGYGFHGHCTSSAISTLKQINVHFNRIRPSKTAVRAFDGSQREVNGEIDLLIDIGPCLLSVTFQRLKFIVEDRIITVKGEEDYVINKETVVPYISIEDDQNLPFHSFETISVIKDYGEVSPSQADLMVGKFMLQHNYIPGIGLRANGQGITHPIEIEEYKNRRGLSFHLLAMRLSKHTRVVTSTNSQHTTGRINRGIPVPPLSHFFSGPPSIVGGTLDGPYSDSKGAPVSAPDIYAVTQETPQGVYLRPTQENEELNNWISVSCYSAVVADVEGFNKSCRVPEIKESLQRLEYHQLTSVEPIEEINVGTEEKPHTLKIGTGLDPTQRARMIYFLEEYQEVFAWSYVDMPGLDSSIHLRWQQADLLLCIKEEVVKQINVGFLEVCNYSEWVANIVPVEKKDGRVRVCVDYRDLNMASPKDNFPLPNIDVLVDNTAHYTQFSFMDVFSRAMVTLFHDIMHKEIEAYIDDMIAKSREGEDRLVNLKRLFDRLKKYKLRLNLAKCIFRAKSGKLLGFVVSERGIEVDLDKVKAIMELPPPSIVCEVRSFLGQLNYIARFIANLTDKCQPLFRLLHKNATIEWDDKCQKAFDTVKAYLVQPPVLVPLTLSRPLILYLTLTKYDIEYIFRTSVKWQGIADHLVEFPIEDNNPINSDFLDEGILQVDDEEDRPAWKMYFDGSVNSTGSGIGVVLISHDGRYYPDTAKIDFPCTNNVAEYEACILGLQVAIGFKTKDEKLVSYPEYLEELAENFEMISFTYTPRIKNQFADMLATLASTASIKKENLIEPLEIEIAKGPAHYDAIEATNATSDGCCTDPNVLSSEPVCARPNSAAWECPPSRGCVMDTREKESPPTILRPASRVLVSYPGLGVNDTSSFAKVLVVEEPKNPSSGVHVTCGPISCMPFRYCSLLGLLFCLFTMWIRMRSAYTF</sequence>
<dbReference type="SUPFAM" id="SSF56672">
    <property type="entry name" value="DNA/RNA polymerases"/>
    <property type="match status" value="1"/>
</dbReference>
<evidence type="ECO:0000259" key="3">
    <source>
        <dbReference type="SMART" id="SM00443"/>
    </source>
</evidence>
<reference evidence="4 5" key="1">
    <citation type="submission" date="2017-11" db="EMBL/GenBank/DDBJ databases">
        <title>De-novo sequencing of pomegranate (Punica granatum L.) genome.</title>
        <authorList>
            <person name="Akparov Z."/>
            <person name="Amiraslanov A."/>
            <person name="Hajiyeva S."/>
            <person name="Abbasov M."/>
            <person name="Kaur K."/>
            <person name="Hamwieh A."/>
            <person name="Solovyev V."/>
            <person name="Salamov A."/>
            <person name="Braich B."/>
            <person name="Kosarev P."/>
            <person name="Mahmoud A."/>
            <person name="Hajiyev E."/>
            <person name="Babayeva S."/>
            <person name="Izzatullayeva V."/>
            <person name="Mammadov A."/>
            <person name="Mammadov A."/>
            <person name="Sharifova S."/>
            <person name="Ojaghi J."/>
            <person name="Eynullazada K."/>
            <person name="Bayramov B."/>
            <person name="Abdulazimova A."/>
            <person name="Shahmuradov I."/>
        </authorList>
    </citation>
    <scope>NUCLEOTIDE SEQUENCE [LARGE SCALE GENOMIC DNA]</scope>
    <source>
        <strain evidence="5">cv. AG2017</strain>
        <tissue evidence="4">Leaf</tissue>
    </source>
</reference>
<dbReference type="InterPro" id="IPR043502">
    <property type="entry name" value="DNA/RNA_pol_sf"/>
</dbReference>
<proteinExistence type="predicted"/>